<dbReference type="KEGG" id="geo:Geob_3302"/>
<evidence type="ECO:0000313" key="7">
    <source>
        <dbReference type="Proteomes" id="UP000007721"/>
    </source>
</evidence>
<evidence type="ECO:0000256" key="2">
    <source>
        <dbReference type="ARBA" id="ARBA00022679"/>
    </source>
</evidence>
<name>B9M4W1_GEODF</name>
<evidence type="ECO:0000259" key="5">
    <source>
        <dbReference type="SMART" id="SM01144"/>
    </source>
</evidence>
<dbReference type="PANTHER" id="PTHR21392">
    <property type="entry name" value="TRNA-URIDINE AMINOCARBOXYPROPYLTRANSFERASE 2"/>
    <property type="match status" value="1"/>
</dbReference>
<protein>
    <recommendedName>
        <fullName evidence="1">tRNA-uridine aminocarboxypropyltransferase</fullName>
        <ecNumber evidence="1">2.5.1.25</ecNumber>
    </recommendedName>
</protein>
<dbReference type="RefSeq" id="WP_012648373.1">
    <property type="nucleotide sequence ID" value="NC_011979.1"/>
</dbReference>
<evidence type="ECO:0000313" key="6">
    <source>
        <dbReference type="EMBL" id="ACM21645.1"/>
    </source>
</evidence>
<organism evidence="6 7">
    <name type="scientific">Geotalea daltonii (strain DSM 22248 / JCM 15807 / FRC-32)</name>
    <name type="common">Geobacter daltonii</name>
    <dbReference type="NCBI Taxonomy" id="316067"/>
    <lineage>
        <taxon>Bacteria</taxon>
        <taxon>Pseudomonadati</taxon>
        <taxon>Thermodesulfobacteriota</taxon>
        <taxon>Desulfuromonadia</taxon>
        <taxon>Geobacterales</taxon>
        <taxon>Geobacteraceae</taxon>
        <taxon>Geotalea</taxon>
    </lineage>
</organism>
<sequence length="167" mass="18849">MKITLLTHFKEFDKRSNTGRLVLEIMGDAAEQVRWDRMNPPAGLVEEIESGGVALVYPGPADESEEINGNLSHITHFILIDGTWHEARKIHQRSPYLRKAHRVSLKPAGMSRYNLRKNQKEACLCTAECVIEILRSTGRIEQAEQLQERFLSFIRPPGAMRGAAVGQ</sequence>
<reference evidence="6 7" key="1">
    <citation type="submission" date="2009-01" db="EMBL/GenBank/DDBJ databases">
        <title>Complete sequence of Geobacter sp. FRC-32.</title>
        <authorList>
            <consortium name="US DOE Joint Genome Institute"/>
            <person name="Lucas S."/>
            <person name="Copeland A."/>
            <person name="Lapidus A."/>
            <person name="Glavina del Rio T."/>
            <person name="Dalin E."/>
            <person name="Tice H."/>
            <person name="Bruce D."/>
            <person name="Goodwin L."/>
            <person name="Pitluck S."/>
            <person name="Saunders E."/>
            <person name="Brettin T."/>
            <person name="Detter J.C."/>
            <person name="Han C."/>
            <person name="Larimer F."/>
            <person name="Land M."/>
            <person name="Hauser L."/>
            <person name="Kyrpides N."/>
            <person name="Ovchinnikova G."/>
            <person name="Kostka J."/>
            <person name="Richardson P."/>
        </authorList>
    </citation>
    <scope>NUCLEOTIDE SEQUENCE [LARGE SCALE GENOMIC DNA]</scope>
    <source>
        <strain evidence="7">DSM 22248 / JCM 15807 / FRC-32</strain>
    </source>
</reference>
<dbReference type="AlphaFoldDB" id="B9M4W1"/>
<dbReference type="SMART" id="SM01144">
    <property type="entry name" value="DTW"/>
    <property type="match status" value="1"/>
</dbReference>
<dbReference type="GO" id="GO:0008033">
    <property type="term" value="P:tRNA processing"/>
    <property type="evidence" value="ECO:0007669"/>
    <property type="project" value="UniProtKB-KW"/>
</dbReference>
<dbReference type="PANTHER" id="PTHR21392:SF1">
    <property type="entry name" value="TRNA-URIDINE AMINOCARBOXYPROPYLTRANSFERASE"/>
    <property type="match status" value="1"/>
</dbReference>
<dbReference type="EC" id="2.5.1.25" evidence="1"/>
<dbReference type="EMBL" id="CP001390">
    <property type="protein sequence ID" value="ACM21645.1"/>
    <property type="molecule type" value="Genomic_DNA"/>
</dbReference>
<keyword evidence="7" id="KW-1185">Reference proteome</keyword>
<dbReference type="eggNOG" id="COG3148">
    <property type="taxonomic scope" value="Bacteria"/>
</dbReference>
<keyword evidence="2" id="KW-0808">Transferase</keyword>
<dbReference type="GO" id="GO:0016432">
    <property type="term" value="F:tRNA-uridine aminocarboxypropyltransferase activity"/>
    <property type="evidence" value="ECO:0007669"/>
    <property type="project" value="UniProtKB-EC"/>
</dbReference>
<evidence type="ECO:0000256" key="4">
    <source>
        <dbReference type="ARBA" id="ARBA00022694"/>
    </source>
</evidence>
<dbReference type="STRING" id="316067.Geob_3302"/>
<dbReference type="OrthoDB" id="268835at2"/>
<feature type="domain" description="DTW" evidence="5">
    <location>
        <begin position="1"/>
        <end position="155"/>
    </location>
</feature>
<proteinExistence type="predicted"/>
<accession>B9M4W1</accession>
<dbReference type="InterPro" id="IPR039262">
    <property type="entry name" value="DTWD2/TAPT"/>
</dbReference>
<gene>
    <name evidence="6" type="ordered locus">Geob_3302</name>
</gene>
<dbReference type="HOGENOM" id="CLU_066458_1_1_7"/>
<dbReference type="Pfam" id="PF03942">
    <property type="entry name" value="DTW"/>
    <property type="match status" value="1"/>
</dbReference>
<evidence type="ECO:0000256" key="3">
    <source>
        <dbReference type="ARBA" id="ARBA00022691"/>
    </source>
</evidence>
<dbReference type="InterPro" id="IPR005636">
    <property type="entry name" value="DTW"/>
</dbReference>
<dbReference type="Proteomes" id="UP000007721">
    <property type="component" value="Chromosome"/>
</dbReference>
<keyword evidence="3" id="KW-0949">S-adenosyl-L-methionine</keyword>
<keyword evidence="4" id="KW-0819">tRNA processing</keyword>
<evidence type="ECO:0000256" key="1">
    <source>
        <dbReference type="ARBA" id="ARBA00012386"/>
    </source>
</evidence>